<dbReference type="OrthoDB" id="7056009at2"/>
<name>A0A2S6GPT5_9PSEU</name>
<dbReference type="Pfam" id="PF13578">
    <property type="entry name" value="Methyltransf_24"/>
    <property type="match status" value="1"/>
</dbReference>
<organism evidence="1 2">
    <name type="scientific">Actinokineospora auranticolor</name>
    <dbReference type="NCBI Taxonomy" id="155976"/>
    <lineage>
        <taxon>Bacteria</taxon>
        <taxon>Bacillati</taxon>
        <taxon>Actinomycetota</taxon>
        <taxon>Actinomycetes</taxon>
        <taxon>Pseudonocardiales</taxon>
        <taxon>Pseudonocardiaceae</taxon>
        <taxon>Actinokineospora</taxon>
    </lineage>
</organism>
<dbReference type="SUPFAM" id="SSF53335">
    <property type="entry name" value="S-adenosyl-L-methionine-dependent methyltransferases"/>
    <property type="match status" value="1"/>
</dbReference>
<keyword evidence="2" id="KW-1185">Reference proteome</keyword>
<dbReference type="RefSeq" id="WP_104479977.1">
    <property type="nucleotide sequence ID" value="NZ_CP154825.1"/>
</dbReference>
<dbReference type="Proteomes" id="UP000239203">
    <property type="component" value="Unassembled WGS sequence"/>
</dbReference>
<dbReference type="GO" id="GO:0032259">
    <property type="term" value="P:methylation"/>
    <property type="evidence" value="ECO:0007669"/>
    <property type="project" value="UniProtKB-KW"/>
</dbReference>
<proteinExistence type="predicted"/>
<protein>
    <submittedName>
        <fullName evidence="1">Macrocin-O-methyltransferase TylF</fullName>
    </submittedName>
</protein>
<reference evidence="1 2" key="1">
    <citation type="submission" date="2018-02" db="EMBL/GenBank/DDBJ databases">
        <title>Genomic Encyclopedia of Archaeal and Bacterial Type Strains, Phase II (KMG-II): from individual species to whole genera.</title>
        <authorList>
            <person name="Goeker M."/>
        </authorList>
    </citation>
    <scope>NUCLEOTIDE SEQUENCE [LARGE SCALE GENOMIC DNA]</scope>
    <source>
        <strain evidence="1 2">YU 961-1</strain>
    </source>
</reference>
<dbReference type="AlphaFoldDB" id="A0A2S6GPT5"/>
<accession>A0A2S6GPT5</accession>
<keyword evidence="1" id="KW-0808">Transferase</keyword>
<evidence type="ECO:0000313" key="2">
    <source>
        <dbReference type="Proteomes" id="UP000239203"/>
    </source>
</evidence>
<comment type="caution">
    <text evidence="1">The sequence shown here is derived from an EMBL/GenBank/DDBJ whole genome shotgun (WGS) entry which is preliminary data.</text>
</comment>
<dbReference type="GO" id="GO:0008168">
    <property type="term" value="F:methyltransferase activity"/>
    <property type="evidence" value="ECO:0007669"/>
    <property type="project" value="UniProtKB-KW"/>
</dbReference>
<keyword evidence="1" id="KW-0489">Methyltransferase</keyword>
<sequence>MGDDIRGHARSAVGRWVDDAASWVVRRADRSERGLEDRIRAAVRAECEQLVRAVHDVEFRARRDIHAAGERRAVRDTEKFVRAHLPTTPTFPHPDQTLAHALAHSPEDGMALEFGVFSGQSLKAIAADRAGRDVFGFDSFQGLPEDWRTNIPAGAFAVDAQPVVDGAELVVGWFADTLPDFLADHPGDVAFLHLDADLYSSTKTVLDHVGPRLRDGSVILFDEYFNYPGWEEHEHRAWREFVTRTGIRFDYLCYTSNDEQLAVRLRAA</sequence>
<dbReference type="InterPro" id="IPR029063">
    <property type="entry name" value="SAM-dependent_MTases_sf"/>
</dbReference>
<dbReference type="PANTHER" id="PTHR40036">
    <property type="entry name" value="MACROCIN O-METHYLTRANSFERASE"/>
    <property type="match status" value="1"/>
</dbReference>
<dbReference type="Gene3D" id="3.40.50.150">
    <property type="entry name" value="Vaccinia Virus protein VP39"/>
    <property type="match status" value="1"/>
</dbReference>
<dbReference type="InterPro" id="IPR008884">
    <property type="entry name" value="TylF_MeTrfase"/>
</dbReference>
<dbReference type="PANTHER" id="PTHR40036:SF1">
    <property type="entry name" value="MACROCIN O-METHYLTRANSFERASE"/>
    <property type="match status" value="1"/>
</dbReference>
<evidence type="ECO:0000313" key="1">
    <source>
        <dbReference type="EMBL" id="PPK67238.1"/>
    </source>
</evidence>
<dbReference type="EMBL" id="PTIX01000008">
    <property type="protein sequence ID" value="PPK67238.1"/>
    <property type="molecule type" value="Genomic_DNA"/>
</dbReference>
<gene>
    <name evidence="1" type="ORF">CLV40_108237</name>
</gene>